<dbReference type="EMBL" id="JACEZT010000020">
    <property type="protein sequence ID" value="MBA5639840.1"/>
    <property type="molecule type" value="Genomic_DNA"/>
</dbReference>
<sequence>MDPFYSFVFFYSSPYVFVVPLALVGLAVATYLFVTRNLGVQLRPLTKPVRLCGVAMLVGPVLAYILFKPSCASLANLIFFWEYALGIVFTTAIAISGNLKYPLRVQFWLAIIQSLILALTLWIGLFPVFALDAISSGLQMSGGARQGC</sequence>
<keyword evidence="1" id="KW-1133">Transmembrane helix</keyword>
<keyword evidence="1" id="KW-0812">Transmembrane</keyword>
<feature type="transmembrane region" description="Helical" evidence="1">
    <location>
        <begin position="73"/>
        <end position="95"/>
    </location>
</feature>
<evidence type="ECO:0000313" key="3">
    <source>
        <dbReference type="Proteomes" id="UP000534388"/>
    </source>
</evidence>
<evidence type="ECO:0000313" key="2">
    <source>
        <dbReference type="EMBL" id="MBA5639840.1"/>
    </source>
</evidence>
<proteinExistence type="predicted"/>
<keyword evidence="3" id="KW-1185">Reference proteome</keyword>
<gene>
    <name evidence="2" type="ORF">H3H37_22525</name>
</gene>
<dbReference type="RefSeq" id="WP_182166747.1">
    <property type="nucleotide sequence ID" value="NZ_JACEZT010000020.1"/>
</dbReference>
<feature type="transmembrane region" description="Helical" evidence="1">
    <location>
        <begin position="48"/>
        <end position="67"/>
    </location>
</feature>
<accession>A0A7W2IE14</accession>
<feature type="transmembrane region" description="Helical" evidence="1">
    <location>
        <begin position="15"/>
        <end position="36"/>
    </location>
</feature>
<protein>
    <submittedName>
        <fullName evidence="2">Uncharacterized protein</fullName>
    </submittedName>
</protein>
<feature type="transmembrane region" description="Helical" evidence="1">
    <location>
        <begin position="107"/>
        <end position="130"/>
    </location>
</feature>
<keyword evidence="1" id="KW-0472">Membrane</keyword>
<reference evidence="2 3" key="1">
    <citation type="submission" date="2020-07" db="EMBL/GenBank/DDBJ databases">
        <title>Novel species isolated from subtropical streams in China.</title>
        <authorList>
            <person name="Lu H."/>
        </authorList>
    </citation>
    <scope>NUCLEOTIDE SEQUENCE [LARGE SCALE GENOMIC DNA]</scope>
    <source>
        <strain evidence="2 3">LX20W</strain>
    </source>
</reference>
<name>A0A7W2IE14_9BURK</name>
<dbReference type="Proteomes" id="UP000534388">
    <property type="component" value="Unassembled WGS sequence"/>
</dbReference>
<organism evidence="2 3">
    <name type="scientific">Rugamonas brunnea</name>
    <dbReference type="NCBI Taxonomy" id="2758569"/>
    <lineage>
        <taxon>Bacteria</taxon>
        <taxon>Pseudomonadati</taxon>
        <taxon>Pseudomonadota</taxon>
        <taxon>Betaproteobacteria</taxon>
        <taxon>Burkholderiales</taxon>
        <taxon>Oxalobacteraceae</taxon>
        <taxon>Telluria group</taxon>
        <taxon>Rugamonas</taxon>
    </lineage>
</organism>
<evidence type="ECO:0000256" key="1">
    <source>
        <dbReference type="SAM" id="Phobius"/>
    </source>
</evidence>
<comment type="caution">
    <text evidence="2">The sequence shown here is derived from an EMBL/GenBank/DDBJ whole genome shotgun (WGS) entry which is preliminary data.</text>
</comment>
<dbReference type="AlphaFoldDB" id="A0A7W2IE14"/>